<dbReference type="PROSITE" id="PS51257">
    <property type="entry name" value="PROKAR_LIPOPROTEIN"/>
    <property type="match status" value="1"/>
</dbReference>
<name>A0A1I1J9S0_9SPHI</name>
<evidence type="ECO:0008006" key="3">
    <source>
        <dbReference type="Google" id="ProtNLM"/>
    </source>
</evidence>
<dbReference type="SUPFAM" id="SSF141072">
    <property type="entry name" value="CalX-like"/>
    <property type="match status" value="1"/>
</dbReference>
<gene>
    <name evidence="1" type="ORF">SAMN05421747_11195</name>
</gene>
<evidence type="ECO:0000313" key="1">
    <source>
        <dbReference type="EMBL" id="SFC45327.1"/>
    </source>
</evidence>
<dbReference type="AlphaFoldDB" id="A0A1I1J9S0"/>
<dbReference type="STRING" id="623281.SAMN05421747_11195"/>
<dbReference type="EMBL" id="FOLL01000011">
    <property type="protein sequence ID" value="SFC45327.1"/>
    <property type="molecule type" value="Genomic_DNA"/>
</dbReference>
<evidence type="ECO:0000313" key="2">
    <source>
        <dbReference type="Proteomes" id="UP000199577"/>
    </source>
</evidence>
<dbReference type="Proteomes" id="UP000199577">
    <property type="component" value="Unassembled WGS sequence"/>
</dbReference>
<accession>A0A1I1J9S0</accession>
<dbReference type="OrthoDB" id="674388at2"/>
<proteinExistence type="predicted"/>
<dbReference type="InterPro" id="IPR038081">
    <property type="entry name" value="CalX-like_sf"/>
</dbReference>
<dbReference type="RefSeq" id="WP_090973930.1">
    <property type="nucleotide sequence ID" value="NZ_FOLL01000011.1"/>
</dbReference>
<organism evidence="1 2">
    <name type="scientific">Parapedobacter composti</name>
    <dbReference type="NCBI Taxonomy" id="623281"/>
    <lineage>
        <taxon>Bacteria</taxon>
        <taxon>Pseudomonadati</taxon>
        <taxon>Bacteroidota</taxon>
        <taxon>Sphingobacteriia</taxon>
        <taxon>Sphingobacteriales</taxon>
        <taxon>Sphingobacteriaceae</taxon>
        <taxon>Parapedobacter</taxon>
    </lineage>
</organism>
<sequence length="513" mass="56874">MSTSKYMINSLRNIFLLGMMSLLSGCFKDFKEEYLFTDFMVEFDAATWESRAPGKPYPILGPLAKGSGIHTYQVNLIGRPKDTDQEVRYRVVAEETTAIEGVHFRLADAGTFTIGANQTTGSVAIEVLDFPSAPGADTVVLELVGSDVVRVSENYKQLGLTISLTGPPSESHPLHEQLGPESFFNSIYLDPLNLALPSDIQNRLAQSAANLAAFADGTRRLQNMYLYFDTQDIVRVVAQYYGGGGNSLTAGPVAIWTYKMVLNAQGEGKLEFQEANGNGNTQRANFAPILADYLEQHTFRVDWMDPGTITPPEGRQLGGLFRTDDPSSFLFGTLESLNATGTIRPLPQAPSVHDMFNNGQGGYYTTLLIDPEDAVQSSAFRTRWQEGKTHIAGLQGRQLHQLMLYFNPAFNFQDVRFATFYLSAAGGRFIGQVRCQFRVDTDGTVQSFEFIFQDGNGSATRAPHIMDNFLMAEQFTMSRSGDRVRFTSVADPEVYFEGELGNRPLNVNEFWPE</sequence>
<reference evidence="1 2" key="1">
    <citation type="submission" date="2016-10" db="EMBL/GenBank/DDBJ databases">
        <authorList>
            <person name="de Groot N.N."/>
        </authorList>
    </citation>
    <scope>NUCLEOTIDE SEQUENCE [LARGE SCALE GENOMIC DNA]</scope>
    <source>
        <strain evidence="1 2">DSM 22900</strain>
    </source>
</reference>
<protein>
    <recommendedName>
        <fullName evidence="3">DUF4843 domain-containing protein</fullName>
    </recommendedName>
</protein>
<keyword evidence="2" id="KW-1185">Reference proteome</keyword>